<dbReference type="PROSITE" id="PS51272">
    <property type="entry name" value="SLH"/>
    <property type="match status" value="3"/>
</dbReference>
<dbReference type="NCBIfam" id="TIGR02543">
    <property type="entry name" value="List_Bact_rpt"/>
    <property type="match status" value="1"/>
</dbReference>
<reference evidence="5 6" key="1">
    <citation type="submission" date="2020-06" db="EMBL/GenBank/DDBJ databases">
        <title>Characterization of fructooligosaccharide metabolism and fructooligosaccharide-degrading enzymes in human commensal butyrate producers.</title>
        <authorList>
            <person name="Tanno H."/>
            <person name="Fujii T."/>
            <person name="Hirano K."/>
            <person name="Maeno S."/>
            <person name="Tonozuka T."/>
            <person name="Sakamoto M."/>
            <person name="Ohkuma M."/>
            <person name="Tochio T."/>
            <person name="Endo A."/>
        </authorList>
    </citation>
    <scope>NUCLEOTIDE SEQUENCE [LARGE SCALE GENOMIC DNA]</scope>
    <source>
        <strain evidence="5 6">JCM 31056</strain>
    </source>
</reference>
<keyword evidence="3" id="KW-0732">Signal</keyword>
<proteinExistence type="predicted"/>
<dbReference type="InterPro" id="IPR042229">
    <property type="entry name" value="Listeria/Bacterioides_rpt_sf"/>
</dbReference>
<dbReference type="Pfam" id="PF18998">
    <property type="entry name" value="Flg_new_2"/>
    <property type="match status" value="1"/>
</dbReference>
<dbReference type="Gene3D" id="2.60.40.4270">
    <property type="entry name" value="Listeria-Bacteroides repeat domain"/>
    <property type="match status" value="1"/>
</dbReference>
<dbReference type="InterPro" id="IPR001119">
    <property type="entry name" value="SLH_dom"/>
</dbReference>
<feature type="domain" description="SLH" evidence="4">
    <location>
        <begin position="873"/>
        <end position="936"/>
    </location>
</feature>
<feature type="domain" description="SLH" evidence="4">
    <location>
        <begin position="937"/>
        <end position="987"/>
    </location>
</feature>
<evidence type="ECO:0000313" key="5">
    <source>
        <dbReference type="EMBL" id="GFO89338.1"/>
    </source>
</evidence>
<evidence type="ECO:0000256" key="3">
    <source>
        <dbReference type="SAM" id="SignalP"/>
    </source>
</evidence>
<dbReference type="Proteomes" id="UP000620147">
    <property type="component" value="Unassembled WGS sequence"/>
</dbReference>
<dbReference type="InterPro" id="IPR044060">
    <property type="entry name" value="Bacterial_rp_domain"/>
</dbReference>
<dbReference type="Pfam" id="PF09479">
    <property type="entry name" value="Flg_new"/>
    <property type="match status" value="1"/>
</dbReference>
<keyword evidence="2" id="KW-0677">Repeat</keyword>
<feature type="chain" id="PRO_5046576096" description="SLH domain-containing protein" evidence="3">
    <location>
        <begin position="26"/>
        <end position="987"/>
    </location>
</feature>
<evidence type="ECO:0000313" key="6">
    <source>
        <dbReference type="Proteomes" id="UP000620147"/>
    </source>
</evidence>
<dbReference type="RefSeq" id="WP_188886853.1">
    <property type="nucleotide sequence ID" value="NZ_BLYJ01000043.1"/>
</dbReference>
<evidence type="ECO:0000256" key="2">
    <source>
        <dbReference type="ARBA" id="ARBA00022737"/>
    </source>
</evidence>
<feature type="signal peptide" evidence="3">
    <location>
        <begin position="1"/>
        <end position="25"/>
    </location>
</feature>
<name>A0ABQ1E2Z6_9FIRM</name>
<evidence type="ECO:0000259" key="4">
    <source>
        <dbReference type="PROSITE" id="PS51272"/>
    </source>
</evidence>
<dbReference type="InterPro" id="IPR013378">
    <property type="entry name" value="InlB-like_B-rpt"/>
</dbReference>
<organism evidence="5 6">
    <name type="scientific">Butyricicoccus faecihominis</name>
    <dbReference type="NCBI Taxonomy" id="1712515"/>
    <lineage>
        <taxon>Bacteria</taxon>
        <taxon>Bacillati</taxon>
        <taxon>Bacillota</taxon>
        <taxon>Clostridia</taxon>
        <taxon>Eubacteriales</taxon>
        <taxon>Butyricicoccaceae</taxon>
        <taxon>Butyricicoccus</taxon>
    </lineage>
</organism>
<sequence>MKKRILSILLCLCMAACMLPTVAFAADKGKAIQLGTNALSKNVNTEAAPTVYFGQDHGDNPGAWRVIGYDGNGVAGAQGDMTLLAADTMGVTAFNSVAYSDEYAPSELKTAIDTLAAKLTTEENAAVKKRTLTSGSYDGENTDCVAGDQVDNAVFWPLSIAEALAVNQDLRTVDKKNTNWAMYYWWLRSPGEPSFSAAIVDGSGEVFDNGMHHISEKYGVRPAFNLNLNSVLFISAAEHGKVADLTTPIAEYAGDEWKLTLHDSDRDDFTAKTVLVNGSVLEVEYKNAKVGDNEYISAVIKDADGSISRYTRVVQLDGTTNGTRGRAAIDLTGIDMTGKTLCVFNEQFNGNHKTDYAGALREVKLTDEIDEQFTLAPGGRYYFDLSAMGIPGTVNDALPDNTLHYVPFTYAGTVDAYKLTSETATTEEYAQQNKYPHSLFIADYNVTHKINWDDLNTANLIFGKDYAASGVDYTLRAPSVGSRYTDSGESQRGTPQSNEWDRVLDKDDGYIKNRNKVYSWGQDTTNFGSGFRAVRGYYSARHWYYYSSSYQNVDLGFRPVLEVPNPGTLGPDGLKAVTLALGGGKLDGSTDTIQIIVKNVSKFTAPASDGLTRPDGNTGSYFKWLGSDGNLYAPGESVPEVVTTLTAQWTVNQYTITYNLAGGTVESNPNTYTIETKAFTLKNPTKSGYTFTGWSGTGLDGENNMTVTIPTGSTGNRIYTAHWRYNGSGHSYSYYTIKATAGAGGSISPSGNVSVREGRDRTFTITPDKGYAVSNVKIDGKSIGAVKSYTFENVRRNHAIEVIFTKANGNPQTGVFVDVATGSYYEDAVDWAVENGITKGTDDTHFSPDGICTRAQAVTFLWRAAGSPKPETRTMPFTDVPVGSYYYDAVLWAVENGITKGTSDTTFSPNMTCTRAQIVAFLWRSEKSPAAGTANPFADVKSDAYYADAVLWAVKENITKGTTSTTFSPNVDCTRAQIVTFLWRCKK</sequence>
<evidence type="ECO:0000256" key="1">
    <source>
        <dbReference type="ARBA" id="ARBA00004196"/>
    </source>
</evidence>
<keyword evidence="6" id="KW-1185">Reference proteome</keyword>
<comment type="subcellular location">
    <subcellularLocation>
        <location evidence="1">Cell envelope</location>
    </subcellularLocation>
</comment>
<dbReference type="Pfam" id="PF19789">
    <property type="entry name" value="DUF6273"/>
    <property type="match status" value="1"/>
</dbReference>
<dbReference type="EMBL" id="BLYJ01000043">
    <property type="protein sequence ID" value="GFO89338.1"/>
    <property type="molecule type" value="Genomic_DNA"/>
</dbReference>
<feature type="domain" description="SLH" evidence="4">
    <location>
        <begin position="812"/>
        <end position="872"/>
    </location>
</feature>
<gene>
    <name evidence="5" type="ORF">BUFA31_25020</name>
</gene>
<accession>A0ABQ1E2Z6</accession>
<protein>
    <recommendedName>
        <fullName evidence="4">SLH domain-containing protein</fullName>
    </recommendedName>
</protein>
<dbReference type="Pfam" id="PF00395">
    <property type="entry name" value="SLH"/>
    <property type="match status" value="3"/>
</dbReference>
<comment type="caution">
    <text evidence="5">The sequence shown here is derived from an EMBL/GenBank/DDBJ whole genome shotgun (WGS) entry which is preliminary data.</text>
</comment>
<dbReference type="InterPro" id="IPR046240">
    <property type="entry name" value="DUF6273"/>
</dbReference>